<dbReference type="RefSeq" id="WP_092639963.1">
    <property type="nucleotide sequence ID" value="NZ_FNID01000015.1"/>
</dbReference>
<evidence type="ECO:0000313" key="2">
    <source>
        <dbReference type="EMBL" id="SDN28912.1"/>
    </source>
</evidence>
<protein>
    <recommendedName>
        <fullName evidence="1">Putative Se/S carrier protein-like domain-containing protein</fullName>
    </recommendedName>
</protein>
<sequence length="72" mass="7920">MGNGVITFSTITYAMKAQSLLQRNGIKADIIKTQDNLLRTCQYRLNVHYAFDKAVGLLAGANITYLIAINGE</sequence>
<dbReference type="Proteomes" id="UP000199182">
    <property type="component" value="Unassembled WGS sequence"/>
</dbReference>
<accession>A0A1H0A534</accession>
<dbReference type="InterPro" id="IPR021778">
    <property type="entry name" value="Se/S_carrier-like"/>
</dbReference>
<gene>
    <name evidence="2" type="ORF">SAMN05192585_11540</name>
</gene>
<organism evidence="2 3">
    <name type="scientific">Acetanaerobacterium elongatum</name>
    <dbReference type="NCBI Taxonomy" id="258515"/>
    <lineage>
        <taxon>Bacteria</taxon>
        <taxon>Bacillati</taxon>
        <taxon>Bacillota</taxon>
        <taxon>Clostridia</taxon>
        <taxon>Eubacteriales</taxon>
        <taxon>Oscillospiraceae</taxon>
        <taxon>Acetanaerobacterium</taxon>
    </lineage>
</organism>
<reference evidence="2 3" key="1">
    <citation type="submission" date="2016-10" db="EMBL/GenBank/DDBJ databases">
        <authorList>
            <person name="de Groot N.N."/>
        </authorList>
    </citation>
    <scope>NUCLEOTIDE SEQUENCE [LARGE SCALE GENOMIC DNA]</scope>
    <source>
        <strain evidence="2 3">CGMCC 1.5012</strain>
    </source>
</reference>
<evidence type="ECO:0000313" key="3">
    <source>
        <dbReference type="Proteomes" id="UP000199182"/>
    </source>
</evidence>
<feature type="domain" description="Putative Se/S carrier protein-like" evidence="1">
    <location>
        <begin position="4"/>
        <end position="33"/>
    </location>
</feature>
<evidence type="ECO:0000259" key="1">
    <source>
        <dbReference type="Pfam" id="PF11823"/>
    </source>
</evidence>
<proteinExistence type="predicted"/>
<dbReference type="Pfam" id="PF11823">
    <property type="entry name" value="Se_S_carrier"/>
    <property type="match status" value="1"/>
</dbReference>
<keyword evidence="3" id="KW-1185">Reference proteome</keyword>
<dbReference type="AlphaFoldDB" id="A0A1H0A534"/>
<dbReference type="STRING" id="258515.SAMN05192585_11540"/>
<dbReference type="OrthoDB" id="1822732at2"/>
<dbReference type="EMBL" id="FNID01000015">
    <property type="protein sequence ID" value="SDN28912.1"/>
    <property type="molecule type" value="Genomic_DNA"/>
</dbReference>
<name>A0A1H0A534_9FIRM</name>